<proteinExistence type="predicted"/>
<gene>
    <name evidence="1" type="ordered locus">Tbis_2578</name>
</gene>
<sequence>MAEVFMYADETGNLDYDVANGGSKYFGIGTATYTTNHDEAMAQGCRLRLIHAQKGVELPKGYHAKNDRPQTRADVYKVIKSQAPRFDFTFLAKAKAFESVRAKGEAYLYELAWYLHFKEVAKRCTTEGDTLYVIVATLGTAARKKAFRQAIDRVCDDHAPPLRNVVVCHWEAATSWGLQVADYGLWAVQRQLERDDRTYLWAVVPTLKSKFLPWGRA</sequence>
<dbReference type="Proteomes" id="UP000006640">
    <property type="component" value="Chromosome"/>
</dbReference>
<dbReference type="KEGG" id="tbi:Tbis_2578"/>
<dbReference type="Pfam" id="PF12686">
    <property type="entry name" value="DUF3800"/>
    <property type="match status" value="1"/>
</dbReference>
<dbReference type="InterPro" id="IPR024524">
    <property type="entry name" value="DUF3800"/>
</dbReference>
<protein>
    <recommendedName>
        <fullName evidence="3">DUF3800 domain-containing protein</fullName>
    </recommendedName>
</protein>
<keyword evidence="2" id="KW-1185">Reference proteome</keyword>
<evidence type="ECO:0000313" key="2">
    <source>
        <dbReference type="Proteomes" id="UP000006640"/>
    </source>
</evidence>
<dbReference type="eggNOG" id="ENOG5031Q2D">
    <property type="taxonomic scope" value="Bacteria"/>
</dbReference>
<dbReference type="RefSeq" id="WP_013132813.1">
    <property type="nucleotide sequence ID" value="NC_014165.1"/>
</dbReference>
<evidence type="ECO:0008006" key="3">
    <source>
        <dbReference type="Google" id="ProtNLM"/>
    </source>
</evidence>
<reference evidence="1 2" key="1">
    <citation type="submission" date="2010-01" db="EMBL/GenBank/DDBJ databases">
        <title>The complete genome of Thermobispora bispora DSM 43833.</title>
        <authorList>
            <consortium name="US DOE Joint Genome Institute (JGI-PGF)"/>
            <person name="Lucas S."/>
            <person name="Copeland A."/>
            <person name="Lapidus A."/>
            <person name="Glavina del Rio T."/>
            <person name="Dalin E."/>
            <person name="Tice H."/>
            <person name="Bruce D."/>
            <person name="Goodwin L."/>
            <person name="Pitluck S."/>
            <person name="Kyrpides N."/>
            <person name="Mavromatis K."/>
            <person name="Ivanova N."/>
            <person name="Mikhailova N."/>
            <person name="Chertkov O."/>
            <person name="Brettin T."/>
            <person name="Detter J.C."/>
            <person name="Han C."/>
            <person name="Larimer F."/>
            <person name="Land M."/>
            <person name="Hauser L."/>
            <person name="Markowitz V."/>
            <person name="Cheng J.-F."/>
            <person name="Hugenholtz P."/>
            <person name="Woyke T."/>
            <person name="Wu D."/>
            <person name="Jando M."/>
            <person name="Schneider S."/>
            <person name="Klenk H.-P."/>
            <person name="Eisen J.A."/>
        </authorList>
    </citation>
    <scope>NUCLEOTIDE SEQUENCE [LARGE SCALE GENOMIC DNA]</scope>
    <source>
        <strain evidence="2">ATCC 19993 / DSM 43833 / CBS 139.67 / JCM 10125 / KCTC 9307 / NBRC 14880 / R51</strain>
    </source>
</reference>
<dbReference type="HOGENOM" id="CLU_109397_0_0_11"/>
<dbReference type="EMBL" id="CP001874">
    <property type="protein sequence ID" value="ADG89280.1"/>
    <property type="molecule type" value="Genomic_DNA"/>
</dbReference>
<evidence type="ECO:0000313" key="1">
    <source>
        <dbReference type="EMBL" id="ADG89280.1"/>
    </source>
</evidence>
<name>D6Y585_THEBD</name>
<accession>D6Y585</accession>
<organism evidence="1 2">
    <name type="scientific">Thermobispora bispora (strain ATCC 19993 / DSM 43833 / CBS 139.67 / JCM 10125 / KCTC 9307 / NBRC 14880 / R51)</name>
    <dbReference type="NCBI Taxonomy" id="469371"/>
    <lineage>
        <taxon>Bacteria</taxon>
        <taxon>Bacillati</taxon>
        <taxon>Actinomycetota</taxon>
        <taxon>Actinomycetes</taxon>
        <taxon>Streptosporangiales</taxon>
        <taxon>Streptosporangiaceae</taxon>
        <taxon>Thermobispora</taxon>
    </lineage>
</organism>
<dbReference type="AlphaFoldDB" id="D6Y585"/>